<accession>A0A329LV73</accession>
<proteinExistence type="predicted"/>
<evidence type="ECO:0000259" key="2">
    <source>
        <dbReference type="Pfam" id="PF17677"/>
    </source>
</evidence>
<dbReference type="GO" id="GO:0006013">
    <property type="term" value="P:mannose metabolic process"/>
    <property type="evidence" value="ECO:0007669"/>
    <property type="project" value="InterPro"/>
</dbReference>
<comment type="caution">
    <text evidence="3">The sequence shown here is derived from an EMBL/GenBank/DDBJ whole genome shotgun (WGS) entry which is preliminary data.</text>
</comment>
<keyword evidence="4" id="KW-1185">Reference proteome</keyword>
<dbReference type="PANTHER" id="PTHR46017:SF1">
    <property type="entry name" value="ALPHA-MANNOSIDASE 2C1"/>
    <property type="match status" value="1"/>
</dbReference>
<dbReference type="Pfam" id="PF17677">
    <property type="entry name" value="Glyco_hydro38C2"/>
    <property type="match status" value="1"/>
</dbReference>
<dbReference type="SUPFAM" id="SSF88713">
    <property type="entry name" value="Glycoside hydrolase/deacetylase"/>
    <property type="match status" value="1"/>
</dbReference>
<dbReference type="InterPro" id="IPR000602">
    <property type="entry name" value="Glyco_hydro_38_N"/>
</dbReference>
<dbReference type="InterPro" id="IPR027291">
    <property type="entry name" value="Glyco_hydro_38_N_sf"/>
</dbReference>
<gene>
    <name evidence="3" type="ORF">DQG23_35400</name>
</gene>
<dbReference type="SUPFAM" id="SSF74650">
    <property type="entry name" value="Galactose mutarotase-like"/>
    <property type="match status" value="1"/>
</dbReference>
<dbReference type="InterPro" id="IPR011013">
    <property type="entry name" value="Gal_mutarotase_sf_dom"/>
</dbReference>
<dbReference type="EMBL" id="QMFB01000035">
    <property type="protein sequence ID" value="RAV11871.1"/>
    <property type="molecule type" value="Genomic_DNA"/>
</dbReference>
<dbReference type="AlphaFoldDB" id="A0A329LV73"/>
<dbReference type="InterPro" id="IPR013780">
    <property type="entry name" value="Glyco_hydro_b"/>
</dbReference>
<dbReference type="Gene3D" id="2.60.40.1180">
    <property type="entry name" value="Golgi alpha-mannosidase II"/>
    <property type="match status" value="1"/>
</dbReference>
<dbReference type="InterPro" id="IPR041147">
    <property type="entry name" value="GH38_C"/>
</dbReference>
<feature type="domain" description="Glycoside hydrolase family 38 N-terminal" evidence="1">
    <location>
        <begin position="19"/>
        <end position="288"/>
    </location>
</feature>
<dbReference type="Gene3D" id="2.70.98.30">
    <property type="entry name" value="Golgi alpha-mannosidase II, domain 4"/>
    <property type="match status" value="1"/>
</dbReference>
<name>A0A329LV73_9BACL</name>
<organism evidence="3 4">
    <name type="scientific">Paenibacillus contaminans</name>
    <dbReference type="NCBI Taxonomy" id="450362"/>
    <lineage>
        <taxon>Bacteria</taxon>
        <taxon>Bacillati</taxon>
        <taxon>Bacillota</taxon>
        <taxon>Bacilli</taxon>
        <taxon>Bacillales</taxon>
        <taxon>Paenibacillaceae</taxon>
        <taxon>Paenibacillus</taxon>
    </lineage>
</organism>
<dbReference type="Pfam" id="PF01074">
    <property type="entry name" value="Glyco_hydro_38N"/>
    <property type="match status" value="1"/>
</dbReference>
<dbReference type="PANTHER" id="PTHR46017">
    <property type="entry name" value="ALPHA-MANNOSIDASE 2C1"/>
    <property type="match status" value="1"/>
</dbReference>
<reference evidence="3 4" key="1">
    <citation type="journal article" date="2009" name="Int. J. Syst. Evol. Microbiol.">
        <title>Paenibacillus contaminans sp. nov., isolated from a contaminated laboratory plate.</title>
        <authorList>
            <person name="Chou J.H."/>
            <person name="Lee J.H."/>
            <person name="Lin M.C."/>
            <person name="Chang P.S."/>
            <person name="Arun A.B."/>
            <person name="Young C.C."/>
            <person name="Chen W.M."/>
        </authorList>
    </citation>
    <scope>NUCLEOTIDE SEQUENCE [LARGE SCALE GENOMIC DNA]</scope>
    <source>
        <strain evidence="3 4">CKOBP-6</strain>
    </source>
</reference>
<dbReference type="GO" id="GO:0009313">
    <property type="term" value="P:oligosaccharide catabolic process"/>
    <property type="evidence" value="ECO:0007669"/>
    <property type="project" value="TreeGrafter"/>
</dbReference>
<sequence length="903" mass="101914">MRGKDMHERVPDISKVKEIHIMPYSHHDFAWTYSRQWHIRRYIQCFSELLDVMNENETFTWTIDNVFHSLLPFLEHCPERTEELKRRVKEGRIAIANGGASLVRPTYVGEETYVRNMVAGKRFFQSLFGTDDIDFFLNADVGCGHSQLPQILRLGGHRYYRFQRPEEALDIKKVPRQFVWEGLDGSRILVSRGTYGGFVEAKYVNGDYEGDWERIKEQFSREELREKVDELLAADIVWLNYGCDDCRPMRNLYDEPLQLPAFVEEWNRREETKLLFSTPKAYFEKLEKSPLPVWQGVLDPVELSYNAPLRGGHSMWRMRQELDRQIVKAESLAVLASSTGTAYPYEALAELWGKLFEIAGHAIEYVFREDFEDLYATAVSAKLTANALIKRLCGEIAAKLPAADGIQHAVFNSLGWVRKEIVQLHIANPSGLDGFELVDGQGRRIPYQIVDICESERYVGYRYTAVDVTAEIEVPALGCAVITAVSDGTVLAERVKAEFIDLLAKRTASILGGMVEGDGEPESGSGLRTIVDNGVLEVVFDRGKIAKIRVSASDHKLYEEGLDDTSGIGCLKFVQTDREISWLSSWAAVNEQAMKPVKWELAENGPLRWIYRVSGTVGGSTFTQDIVLLKGERAIGFDLQLDSAGEEGYFAVDFPADPDTPLHADIPYGVEERNLTDENYASSPESSVNYNGFERGWEGQFYAKSWASYRHAGKPAAIVSGNCSIYYRHDRSNDVVSLVLNRSMPLAGKVERWFNRTHPSIEGKGVTNYRYYLNLPERDGEYADMAKYAKEKAVPVETAVKYNAESAHRLPSELSLMQIDAGNVVVTACYKEEDKILLRFYEAGGFGSAVTVTPGFRFGGARIVDLLGNEAEASAVTVDVDNRRITVNVKPWQMVTLQFDVIE</sequence>
<evidence type="ECO:0000313" key="4">
    <source>
        <dbReference type="Proteomes" id="UP000250369"/>
    </source>
</evidence>
<feature type="domain" description="Glycosyl hydrolases family 38 C-terminal" evidence="2">
    <location>
        <begin position="823"/>
        <end position="897"/>
    </location>
</feature>
<dbReference type="Proteomes" id="UP000250369">
    <property type="component" value="Unassembled WGS sequence"/>
</dbReference>
<dbReference type="GO" id="GO:0004559">
    <property type="term" value="F:alpha-mannosidase activity"/>
    <property type="evidence" value="ECO:0007669"/>
    <property type="project" value="InterPro"/>
</dbReference>
<dbReference type="Gene3D" id="3.20.110.10">
    <property type="entry name" value="Glycoside hydrolase 38, N terminal domain"/>
    <property type="match status" value="1"/>
</dbReference>
<evidence type="ECO:0000259" key="1">
    <source>
        <dbReference type="Pfam" id="PF01074"/>
    </source>
</evidence>
<dbReference type="InterPro" id="IPR011330">
    <property type="entry name" value="Glyco_hydro/deAcase_b/a-brl"/>
</dbReference>
<protein>
    <submittedName>
        <fullName evidence="3">Uncharacterized protein</fullName>
    </submittedName>
</protein>
<evidence type="ECO:0000313" key="3">
    <source>
        <dbReference type="EMBL" id="RAV11871.1"/>
    </source>
</evidence>
<dbReference type="GO" id="GO:0030246">
    <property type="term" value="F:carbohydrate binding"/>
    <property type="evidence" value="ECO:0007669"/>
    <property type="project" value="InterPro"/>
</dbReference>